<sequence length="113" mass="12596">MELTINDKDYQFVYGYGFLKELNKRNKITAQGIAINAGIEAVATNLASGDIETLIDVLRIANSTETPRVSEKALAEYVEENGADELFDEVFDELKKSAFTSKKVTKILEQMEA</sequence>
<dbReference type="Pfam" id="PF12363">
    <property type="entry name" value="Phage_TAC_12"/>
    <property type="match status" value="1"/>
</dbReference>
<dbReference type="EMBL" id="JAFLVT010000008">
    <property type="protein sequence ID" value="MBO0449358.1"/>
    <property type="molecule type" value="Genomic_DNA"/>
</dbReference>
<name>A0ABS3H9Q5_9ENTE</name>
<dbReference type="Proteomes" id="UP000664256">
    <property type="component" value="Unassembled WGS sequence"/>
</dbReference>
<keyword evidence="2" id="KW-1185">Reference proteome</keyword>
<reference evidence="1 2" key="1">
    <citation type="submission" date="2021-03" db="EMBL/GenBank/DDBJ databases">
        <title>Enterococcal diversity collection.</title>
        <authorList>
            <person name="Gilmore M.S."/>
            <person name="Schwartzman J."/>
            <person name="Van Tyne D."/>
            <person name="Martin M."/>
            <person name="Earl A.M."/>
            <person name="Manson A.L."/>
            <person name="Straub T."/>
            <person name="Salamzade R."/>
            <person name="Saavedra J."/>
            <person name="Lebreton F."/>
            <person name="Prichula J."/>
            <person name="Schaufler K."/>
            <person name="Gaca A."/>
            <person name="Sgardioli B."/>
            <person name="Wagenaar J."/>
            <person name="Strong T."/>
        </authorList>
    </citation>
    <scope>NUCLEOTIDE SEQUENCE [LARGE SCALE GENOMIC DNA]</scope>
    <source>
        <strain evidence="1 2">MJM12</strain>
    </source>
</reference>
<evidence type="ECO:0008006" key="3">
    <source>
        <dbReference type="Google" id="ProtNLM"/>
    </source>
</evidence>
<evidence type="ECO:0000313" key="1">
    <source>
        <dbReference type="EMBL" id="MBO0449358.1"/>
    </source>
</evidence>
<proteinExistence type="predicted"/>
<gene>
    <name evidence="1" type="ORF">JZO76_07370</name>
</gene>
<evidence type="ECO:0000313" key="2">
    <source>
        <dbReference type="Proteomes" id="UP000664256"/>
    </source>
</evidence>
<dbReference type="InterPro" id="IPR024410">
    <property type="entry name" value="Phage_TAC_12"/>
</dbReference>
<comment type="caution">
    <text evidence="1">The sequence shown here is derived from an EMBL/GenBank/DDBJ whole genome shotgun (WGS) entry which is preliminary data.</text>
</comment>
<protein>
    <recommendedName>
        <fullName evidence="3">Phage protein</fullName>
    </recommendedName>
</protein>
<dbReference type="RefSeq" id="WP_206903482.1">
    <property type="nucleotide sequence ID" value="NZ_JAFLVT010000008.1"/>
</dbReference>
<organism evidence="1 2">
    <name type="scientific">Candidatus Enterococcus myersii</name>
    <dbReference type="NCBI Taxonomy" id="2815322"/>
    <lineage>
        <taxon>Bacteria</taxon>
        <taxon>Bacillati</taxon>
        <taxon>Bacillota</taxon>
        <taxon>Bacilli</taxon>
        <taxon>Lactobacillales</taxon>
        <taxon>Enterococcaceae</taxon>
        <taxon>Enterococcus</taxon>
    </lineage>
</organism>
<accession>A0ABS3H9Q5</accession>